<gene>
    <name evidence="1" type="ORF">BJ554DRAFT_6867</name>
</gene>
<accession>A0A8H7ZXK6</accession>
<dbReference type="Proteomes" id="UP000673691">
    <property type="component" value="Unassembled WGS sequence"/>
</dbReference>
<protein>
    <submittedName>
        <fullName evidence="1">Uncharacterized protein</fullName>
    </submittedName>
</protein>
<dbReference type="AlphaFoldDB" id="A0A8H7ZXK6"/>
<name>A0A8H7ZXK6_9FUNG</name>
<keyword evidence="2" id="KW-1185">Reference proteome</keyword>
<evidence type="ECO:0000313" key="2">
    <source>
        <dbReference type="Proteomes" id="UP000673691"/>
    </source>
</evidence>
<evidence type="ECO:0000313" key="1">
    <source>
        <dbReference type="EMBL" id="KAG5461012.1"/>
    </source>
</evidence>
<sequence length="128" mass="14502">MTEYRKCKAHEDLASHAKPFQRVHQMFRRTAAEKAGEAAEDMVEETADEKKLDKLSAAKQKLRDGAAQIRNQCRSYVFCRLCSGKAGAFAFIRGRKKYYGKHSGVPTIAFNTPPCCEQGSNEKRKKKE</sequence>
<comment type="caution">
    <text evidence="1">The sequence shown here is derived from an EMBL/GenBank/DDBJ whole genome shotgun (WGS) entry which is preliminary data.</text>
</comment>
<dbReference type="EMBL" id="JAEFCI010004338">
    <property type="protein sequence ID" value="KAG5461012.1"/>
    <property type="molecule type" value="Genomic_DNA"/>
</dbReference>
<organism evidence="1 2">
    <name type="scientific">Olpidium bornovanus</name>
    <dbReference type="NCBI Taxonomy" id="278681"/>
    <lineage>
        <taxon>Eukaryota</taxon>
        <taxon>Fungi</taxon>
        <taxon>Fungi incertae sedis</taxon>
        <taxon>Olpidiomycota</taxon>
        <taxon>Olpidiomycotina</taxon>
        <taxon>Olpidiomycetes</taxon>
        <taxon>Olpidiales</taxon>
        <taxon>Olpidiaceae</taxon>
        <taxon>Olpidium</taxon>
    </lineage>
</organism>
<proteinExistence type="predicted"/>
<reference evidence="1 2" key="1">
    <citation type="journal article" name="Sci. Rep.">
        <title>Genome-scale phylogenetic analyses confirm Olpidium as the closest living zoosporic fungus to the non-flagellated, terrestrial fungi.</title>
        <authorList>
            <person name="Chang Y."/>
            <person name="Rochon D."/>
            <person name="Sekimoto S."/>
            <person name="Wang Y."/>
            <person name="Chovatia M."/>
            <person name="Sandor L."/>
            <person name="Salamov A."/>
            <person name="Grigoriev I.V."/>
            <person name="Stajich J.E."/>
            <person name="Spatafora J.W."/>
        </authorList>
    </citation>
    <scope>NUCLEOTIDE SEQUENCE [LARGE SCALE GENOMIC DNA]</scope>
    <source>
        <strain evidence="1">S191</strain>
    </source>
</reference>